<dbReference type="SUPFAM" id="SSF52540">
    <property type="entry name" value="P-loop containing nucleoside triphosphate hydrolases"/>
    <property type="match status" value="1"/>
</dbReference>
<proteinExistence type="predicted"/>
<accession>A0A844GPV8</accession>
<comment type="caution">
    <text evidence="1">The sequence shown here is derived from an EMBL/GenBank/DDBJ whole genome shotgun (WGS) entry which is preliminary data.</text>
</comment>
<protein>
    <recommendedName>
        <fullName evidence="3">Sulfotransferase domain-containing protein</fullName>
    </recommendedName>
</protein>
<dbReference type="AlphaFoldDB" id="A0A844GPV8"/>
<sequence>MNNEINNLLIHVGYAKCASSWLQQYFFDNEQQGFLNLLSYRETFFQFASTNSFDFESDQVRQNLLSKINQISQKGLIPVLSHEDLVGSPLCGYWGKEVADRFYSTFPEAKIFIIIREQKSMLMSLYRQYIIVGGTATIDNFLGINNTSKPFLETPMCLDFFEFDKLIEYYQNLFGKNKVLVLPLELLKFNQQLFFEKLLNFLNISNVPNIDIKPSNIGHQGLELMYMRFFNRLAGPSYEENLGRLVKNKFLYKPMKIISNLLPLKLHEGIENHWKESINERVKNTFNFSNQKTSHLIGFDLKELGYDC</sequence>
<dbReference type="EMBL" id="WMIA01000006">
    <property type="protein sequence ID" value="MTF38594.1"/>
    <property type="molecule type" value="Genomic_DNA"/>
</dbReference>
<reference evidence="1 2" key="1">
    <citation type="submission" date="2019-11" db="EMBL/GenBank/DDBJ databases">
        <title>Isolation of a new High Light Tolerant Cyanobacteria.</title>
        <authorList>
            <person name="Dobson Z."/>
            <person name="Vaughn N."/>
            <person name="Vaughn M."/>
            <person name="Fromme P."/>
            <person name="Mazor Y."/>
        </authorList>
    </citation>
    <scope>NUCLEOTIDE SEQUENCE [LARGE SCALE GENOMIC DNA]</scope>
    <source>
        <strain evidence="1 2">0216</strain>
    </source>
</reference>
<gene>
    <name evidence="1" type="ORF">GGC33_06615</name>
</gene>
<dbReference type="RefSeq" id="WP_155083494.1">
    <property type="nucleotide sequence ID" value="NZ_WMIA01000006.1"/>
</dbReference>
<dbReference type="Gene3D" id="3.40.50.300">
    <property type="entry name" value="P-loop containing nucleotide triphosphate hydrolases"/>
    <property type="match status" value="1"/>
</dbReference>
<evidence type="ECO:0000313" key="2">
    <source>
        <dbReference type="Proteomes" id="UP000437131"/>
    </source>
</evidence>
<name>A0A844GPV8_9CHRO</name>
<dbReference type="Proteomes" id="UP000437131">
    <property type="component" value="Unassembled WGS sequence"/>
</dbReference>
<dbReference type="InterPro" id="IPR027417">
    <property type="entry name" value="P-loop_NTPase"/>
</dbReference>
<organism evidence="1 2">
    <name type="scientific">Cyanobacterium aponinum 0216</name>
    <dbReference type="NCBI Taxonomy" id="2676140"/>
    <lineage>
        <taxon>Bacteria</taxon>
        <taxon>Bacillati</taxon>
        <taxon>Cyanobacteriota</taxon>
        <taxon>Cyanophyceae</taxon>
        <taxon>Oscillatoriophycideae</taxon>
        <taxon>Chroococcales</taxon>
        <taxon>Geminocystaceae</taxon>
        <taxon>Cyanobacterium</taxon>
    </lineage>
</organism>
<evidence type="ECO:0008006" key="3">
    <source>
        <dbReference type="Google" id="ProtNLM"/>
    </source>
</evidence>
<evidence type="ECO:0000313" key="1">
    <source>
        <dbReference type="EMBL" id="MTF38594.1"/>
    </source>
</evidence>